<feature type="chain" id="PRO_5011571083" evidence="1">
    <location>
        <begin position="26"/>
        <end position="229"/>
    </location>
</feature>
<feature type="domain" description="CHRD" evidence="2">
    <location>
        <begin position="26"/>
        <end position="190"/>
    </location>
</feature>
<dbReference type="Pfam" id="PF07452">
    <property type="entry name" value="CHRD"/>
    <property type="match status" value="1"/>
</dbReference>
<name>A0A1H8HPI5_9PROT</name>
<proteinExistence type="predicted"/>
<dbReference type="PROSITE" id="PS51257">
    <property type="entry name" value="PROKAR_LIPOPROTEIN"/>
    <property type="match status" value="1"/>
</dbReference>
<feature type="signal peptide" evidence="1">
    <location>
        <begin position="1"/>
        <end position="25"/>
    </location>
</feature>
<dbReference type="Proteomes" id="UP000199459">
    <property type="component" value="Unassembled WGS sequence"/>
</dbReference>
<dbReference type="InterPro" id="IPR010895">
    <property type="entry name" value="CHRD"/>
</dbReference>
<dbReference type="EMBL" id="FOCP01000025">
    <property type="protein sequence ID" value="SEN57628.1"/>
    <property type="molecule type" value="Genomic_DNA"/>
</dbReference>
<dbReference type="SMART" id="SM00754">
    <property type="entry name" value="CHRD"/>
    <property type="match status" value="1"/>
</dbReference>
<dbReference type="RefSeq" id="WP_177167771.1">
    <property type="nucleotide sequence ID" value="NZ_FOCP01000025.1"/>
</dbReference>
<evidence type="ECO:0000313" key="4">
    <source>
        <dbReference type="Proteomes" id="UP000199459"/>
    </source>
</evidence>
<organism evidence="3 4">
    <name type="scientific">Nitrosomonas marina</name>
    <dbReference type="NCBI Taxonomy" id="917"/>
    <lineage>
        <taxon>Bacteria</taxon>
        <taxon>Pseudomonadati</taxon>
        <taxon>Pseudomonadota</taxon>
        <taxon>Betaproteobacteria</taxon>
        <taxon>Nitrosomonadales</taxon>
        <taxon>Nitrosomonadaceae</taxon>
        <taxon>Nitrosomonas</taxon>
    </lineage>
</organism>
<dbReference type="AlphaFoldDB" id="A0A1H8HPI5"/>
<evidence type="ECO:0000256" key="1">
    <source>
        <dbReference type="SAM" id="SignalP"/>
    </source>
</evidence>
<dbReference type="STRING" id="917.SAMN05216326_1307"/>
<evidence type="ECO:0000259" key="2">
    <source>
        <dbReference type="SMART" id="SM00754"/>
    </source>
</evidence>
<protein>
    <submittedName>
        <fullName evidence="3">PEP-CTERM protein-sorting domain-containing protein</fullName>
    </submittedName>
</protein>
<dbReference type="InterPro" id="IPR013424">
    <property type="entry name" value="Ice-binding_C"/>
</dbReference>
<dbReference type="NCBIfam" id="TIGR02595">
    <property type="entry name" value="PEP_CTERM"/>
    <property type="match status" value="1"/>
</dbReference>
<keyword evidence="1" id="KW-0732">Signal</keyword>
<reference evidence="3 4" key="1">
    <citation type="submission" date="2016-10" db="EMBL/GenBank/DDBJ databases">
        <authorList>
            <person name="de Groot N.N."/>
        </authorList>
    </citation>
    <scope>NUCLEOTIDE SEQUENCE [LARGE SCALE GENOMIC DNA]</scope>
    <source>
        <strain evidence="3 4">Nm22</strain>
    </source>
</reference>
<dbReference type="Pfam" id="PF07589">
    <property type="entry name" value="PEP-CTERM"/>
    <property type="match status" value="1"/>
</dbReference>
<accession>A0A1H8HPI5</accession>
<evidence type="ECO:0000313" key="3">
    <source>
        <dbReference type="EMBL" id="SEN57628.1"/>
    </source>
</evidence>
<gene>
    <name evidence="3" type="ORF">SAMN05216325_12513</name>
</gene>
<sequence>MIWTRHYIVAACFISALIFSCTAHASNFVAGLSDGSNNYGGAFLELSNNRDELDFRLALIGLDLSANPLDPQDNNDVTAIRIVSGNPNTNPPHALNIFGVANGVVRQDDADMQFWPFRFGGNSNAIQDIAFLMGSWDDSDRHYTGTGGTKEFWDSAPLSDLLTSLENNQLYFEVLTKGSPNGEINGNIFNIIPQIPEPELYAMLLIGLVIVGVSARRRQHWNKPVFSHN</sequence>